<feature type="transmembrane region" description="Helical" evidence="2">
    <location>
        <begin position="12"/>
        <end position="36"/>
    </location>
</feature>
<evidence type="ECO:0000313" key="4">
    <source>
        <dbReference type="Proteomes" id="UP000198781"/>
    </source>
</evidence>
<feature type="transmembrane region" description="Helical" evidence="2">
    <location>
        <begin position="42"/>
        <end position="62"/>
    </location>
</feature>
<keyword evidence="2" id="KW-0812">Transmembrane</keyword>
<gene>
    <name evidence="3" type="ORF">SAMN05192589_10415</name>
</gene>
<dbReference type="OrthoDB" id="8810776at2"/>
<evidence type="ECO:0000313" key="3">
    <source>
        <dbReference type="EMBL" id="SDC98587.1"/>
    </source>
</evidence>
<evidence type="ECO:0000256" key="2">
    <source>
        <dbReference type="SAM" id="Phobius"/>
    </source>
</evidence>
<feature type="region of interest" description="Disordered" evidence="1">
    <location>
        <begin position="163"/>
        <end position="183"/>
    </location>
</feature>
<accession>A0A1G6R3J1</accession>
<dbReference type="EMBL" id="FMZC01000004">
    <property type="protein sequence ID" value="SDC98587.1"/>
    <property type="molecule type" value="Genomic_DNA"/>
</dbReference>
<name>A0A1G6R3J1_9BURK</name>
<dbReference type="AlphaFoldDB" id="A0A1G6R3J1"/>
<dbReference type="Proteomes" id="UP000198781">
    <property type="component" value="Unassembled WGS sequence"/>
</dbReference>
<keyword evidence="4" id="KW-1185">Reference proteome</keyword>
<evidence type="ECO:0000256" key="1">
    <source>
        <dbReference type="SAM" id="MobiDB-lite"/>
    </source>
</evidence>
<dbReference type="RefSeq" id="WP_092742087.1">
    <property type="nucleotide sequence ID" value="NZ_FMZC01000004.1"/>
</dbReference>
<reference evidence="3 4" key="1">
    <citation type="submission" date="2016-10" db="EMBL/GenBank/DDBJ databases">
        <authorList>
            <person name="de Groot N.N."/>
        </authorList>
    </citation>
    <scope>NUCLEOTIDE SEQUENCE [LARGE SCALE GENOMIC DNA]</scope>
    <source>
        <strain evidence="3 4">DSM 16619</strain>
    </source>
</reference>
<sequence>MAEKRLTLRRRRWTLVFSLPFTVLMLVICIYSVFLMFTGDRLVTFIAGLSAFGTFCVGGTLGKAVVQALYDLQPAVIIDSHGLNDVRGGNGLVPWQEIERVTLDLDEQRILVDMADHAVPERRRRVSKTRRLLSGGDYTVALAGLSYHPQELGRALAWHHRQSGNRRGVHGGSESDPTAAIAG</sequence>
<dbReference type="InterPro" id="IPR048136">
    <property type="entry name" value="STM3941-like"/>
</dbReference>
<protein>
    <submittedName>
        <fullName evidence="3">Uncharacterized protein</fullName>
    </submittedName>
</protein>
<dbReference type="STRING" id="187868.SAMN05192589_10415"/>
<keyword evidence="2" id="KW-1133">Transmembrane helix</keyword>
<proteinExistence type="predicted"/>
<organism evidence="3 4">
    <name type="scientific">Paracidovorax valerianellae</name>
    <dbReference type="NCBI Taxonomy" id="187868"/>
    <lineage>
        <taxon>Bacteria</taxon>
        <taxon>Pseudomonadati</taxon>
        <taxon>Pseudomonadota</taxon>
        <taxon>Betaproteobacteria</taxon>
        <taxon>Burkholderiales</taxon>
        <taxon>Comamonadaceae</taxon>
        <taxon>Paracidovorax</taxon>
    </lineage>
</organism>
<dbReference type="NCBIfam" id="NF041635">
    <property type="entry name" value="STM3941_fam"/>
    <property type="match status" value="1"/>
</dbReference>
<keyword evidence="2" id="KW-0472">Membrane</keyword>